<comment type="caution">
    <text evidence="2">The sequence shown here is derived from an EMBL/GenBank/DDBJ whole genome shotgun (WGS) entry which is preliminary data.</text>
</comment>
<keyword evidence="3" id="KW-1185">Reference proteome</keyword>
<dbReference type="AlphaFoldDB" id="A0AA88N6B4"/>
<dbReference type="PANTHER" id="PTHR34759:SF1">
    <property type="entry name" value="SPERMATOGENESIS-ASSOCIATED PROTEIN 48"/>
    <property type="match status" value="1"/>
</dbReference>
<dbReference type="Pfam" id="PF15073">
    <property type="entry name" value="SPATA48"/>
    <property type="match status" value="1"/>
</dbReference>
<feature type="region of interest" description="Disordered" evidence="1">
    <location>
        <begin position="329"/>
        <end position="368"/>
    </location>
</feature>
<dbReference type="PANTHER" id="PTHR34759">
    <property type="entry name" value="SPERMATOGENESIS-ASSOCIATED PROTEIN 48"/>
    <property type="match status" value="1"/>
</dbReference>
<feature type="region of interest" description="Disordered" evidence="1">
    <location>
        <begin position="151"/>
        <end position="170"/>
    </location>
</feature>
<dbReference type="EMBL" id="JAVHJS010000007">
    <property type="protein sequence ID" value="KAK2852739.1"/>
    <property type="molecule type" value="Genomic_DNA"/>
</dbReference>
<organism evidence="2 3">
    <name type="scientific">Tachysurus vachellii</name>
    <name type="common">Darkbarbel catfish</name>
    <name type="synonym">Pelteobagrus vachellii</name>
    <dbReference type="NCBI Taxonomy" id="175792"/>
    <lineage>
        <taxon>Eukaryota</taxon>
        <taxon>Metazoa</taxon>
        <taxon>Chordata</taxon>
        <taxon>Craniata</taxon>
        <taxon>Vertebrata</taxon>
        <taxon>Euteleostomi</taxon>
        <taxon>Actinopterygii</taxon>
        <taxon>Neopterygii</taxon>
        <taxon>Teleostei</taxon>
        <taxon>Ostariophysi</taxon>
        <taxon>Siluriformes</taxon>
        <taxon>Bagridae</taxon>
        <taxon>Tachysurus</taxon>
    </lineage>
</organism>
<dbReference type="InterPro" id="IPR027867">
    <property type="entry name" value="SPATA48"/>
</dbReference>
<feature type="compositionally biased region" description="Polar residues" evidence="1">
    <location>
        <begin position="340"/>
        <end position="363"/>
    </location>
</feature>
<evidence type="ECO:0008006" key="4">
    <source>
        <dbReference type="Google" id="ProtNLM"/>
    </source>
</evidence>
<dbReference type="Proteomes" id="UP001187315">
    <property type="component" value="Unassembled WGS sequence"/>
</dbReference>
<accession>A0AA88N6B4</accession>
<evidence type="ECO:0000313" key="3">
    <source>
        <dbReference type="Proteomes" id="UP001187315"/>
    </source>
</evidence>
<reference evidence="2" key="1">
    <citation type="submission" date="2023-08" db="EMBL/GenBank/DDBJ databases">
        <title>Pelteobagrus vachellii genome.</title>
        <authorList>
            <person name="Liu H."/>
        </authorList>
    </citation>
    <scope>NUCLEOTIDE SEQUENCE</scope>
    <source>
        <strain evidence="2">PRFRI_2022a</strain>
        <tissue evidence="2">Muscle</tissue>
    </source>
</reference>
<gene>
    <name evidence="2" type="ORF">Q7C36_007940</name>
</gene>
<evidence type="ECO:0000256" key="1">
    <source>
        <dbReference type="SAM" id="MobiDB-lite"/>
    </source>
</evidence>
<proteinExistence type="predicted"/>
<sequence>MKKSCASSLPRVSLLKQSCCQSRVATSRSLCRSMNVPYERGRYDIESSTERGSDAFIKFQPQAFPPSPHAPLAPMRDDVPLTEPCTGRLSAAARADLGLGDRDTITYRVSTAPSDLRTARHPPHTSSFRPSPGLCDASANRCWGSRVKSTVPADTENHCNKESPDPGSSSPLACEDLKRNAFISVSPESMDKDLQHIYTPKAQRSYKDNQWNTNLSPHLKPPLNTLEKMADPVSQCFVLKRYNSRPELWQTIGPQWNKHQIRASYNVKKPFSFTSPCPKSGQIPSYSGVIGSENMDNIDIPEKDFIPLTVLRTVLPPDTPTAHRPTIPGYTGKALHNRPHTSATSQPSSMLTHQTTRGSSTPSPYGRQAPLSRVVISVSPSNPFLQPKAPTPIYSPSRCMKIK</sequence>
<protein>
    <recommendedName>
        <fullName evidence="4">Spermatogenesis associated 48</fullName>
    </recommendedName>
</protein>
<evidence type="ECO:0000313" key="2">
    <source>
        <dbReference type="EMBL" id="KAK2852739.1"/>
    </source>
</evidence>
<feature type="compositionally biased region" description="Basic and acidic residues" evidence="1">
    <location>
        <begin position="155"/>
        <end position="164"/>
    </location>
</feature>
<name>A0AA88N6B4_TACVA</name>